<dbReference type="PANTHER" id="PTHR30543:SF21">
    <property type="entry name" value="NAD(P)H-DEPENDENT FMN REDUCTASE LOT6"/>
    <property type="match status" value="1"/>
</dbReference>
<dbReference type="Pfam" id="PF03358">
    <property type="entry name" value="FMN_red"/>
    <property type="match status" value="1"/>
</dbReference>
<accession>A0ABN7RRC5</accession>
<evidence type="ECO:0000259" key="2">
    <source>
        <dbReference type="Pfam" id="PF03358"/>
    </source>
</evidence>
<gene>
    <name evidence="3" type="primary">txxe 1179-azo</name>
    <name evidence="3" type="ORF">TXXE_05065</name>
</gene>
<dbReference type="Proteomes" id="UP000681526">
    <property type="component" value="Unassembled WGS sequence"/>
</dbReference>
<reference evidence="3 4" key="1">
    <citation type="submission" date="2021-04" db="EMBL/GenBank/DDBJ databases">
        <authorList>
            <person name="Rakotoarivonina H."/>
        </authorList>
    </citation>
    <scope>NUCLEOTIDE SEQUENCE [LARGE SCALE GENOMIC DNA]</scope>
    <source>
        <strain evidence="3 4">XE</strain>
    </source>
</reference>
<name>A0ABN7RRC5_THEXY</name>
<sequence>MRVVAIAGSNRSGSTSTRLAKYIVAELRRQGVQADLYDLHQDPLPFYSPDEAHDDHAGLLRLKRMAAEADGIVLASPEYHGSISGVLKNALDHLGKEQFGGKPVLSATSSGGPVGISSLLQLQAMVRNLHGINCPEWISIGGEQRKLFEAEPEAYMPEHAALDRIHGALRCFLDLLRSVRGQGGV</sequence>
<keyword evidence="4" id="KW-1185">Reference proteome</keyword>
<dbReference type="PANTHER" id="PTHR30543">
    <property type="entry name" value="CHROMATE REDUCTASE"/>
    <property type="match status" value="1"/>
</dbReference>
<evidence type="ECO:0000313" key="4">
    <source>
        <dbReference type="Proteomes" id="UP000681526"/>
    </source>
</evidence>
<dbReference type="RefSeq" id="WP_213483730.1">
    <property type="nucleotide sequence ID" value="NZ_CAJRAY010000023.1"/>
</dbReference>
<comment type="caution">
    <text evidence="3">The sequence shown here is derived from an EMBL/GenBank/DDBJ whole genome shotgun (WGS) entry which is preliminary data.</text>
</comment>
<protein>
    <submittedName>
        <fullName evidence="3">FMN-dependent NADPH-azoreductase</fullName>
        <ecNumber evidence="3">1.7.1.6</ecNumber>
    </submittedName>
</protein>
<dbReference type="InterPro" id="IPR029039">
    <property type="entry name" value="Flavoprotein-like_sf"/>
</dbReference>
<keyword evidence="3" id="KW-0560">Oxidoreductase</keyword>
<dbReference type="InterPro" id="IPR005025">
    <property type="entry name" value="FMN_Rdtase-like_dom"/>
</dbReference>
<dbReference type="InterPro" id="IPR050712">
    <property type="entry name" value="NAD(P)H-dep_reductase"/>
</dbReference>
<feature type="domain" description="NADPH-dependent FMN reductase-like" evidence="2">
    <location>
        <begin position="1"/>
        <end position="141"/>
    </location>
</feature>
<organism evidence="3 4">
    <name type="scientific">Thermobacillus xylanilyticus</name>
    <dbReference type="NCBI Taxonomy" id="76633"/>
    <lineage>
        <taxon>Bacteria</taxon>
        <taxon>Bacillati</taxon>
        <taxon>Bacillota</taxon>
        <taxon>Bacilli</taxon>
        <taxon>Bacillales</taxon>
        <taxon>Paenibacillaceae</taxon>
        <taxon>Thermobacillus</taxon>
    </lineage>
</organism>
<proteinExistence type="inferred from homology"/>
<dbReference type="EC" id="1.7.1.6" evidence="3"/>
<comment type="similarity">
    <text evidence="1">Belongs to the azoreductase type 2 family.</text>
</comment>
<dbReference type="Gene3D" id="3.40.50.360">
    <property type="match status" value="1"/>
</dbReference>
<dbReference type="EMBL" id="CAJRAY010000023">
    <property type="protein sequence ID" value="CAG5081468.1"/>
    <property type="molecule type" value="Genomic_DNA"/>
</dbReference>
<dbReference type="GO" id="GO:0050446">
    <property type="term" value="F:azobenzene reductase (NADP+) activity"/>
    <property type="evidence" value="ECO:0007669"/>
    <property type="project" value="UniProtKB-EC"/>
</dbReference>
<dbReference type="SUPFAM" id="SSF52218">
    <property type="entry name" value="Flavoproteins"/>
    <property type="match status" value="1"/>
</dbReference>
<evidence type="ECO:0000256" key="1">
    <source>
        <dbReference type="ARBA" id="ARBA00009428"/>
    </source>
</evidence>
<evidence type="ECO:0000313" key="3">
    <source>
        <dbReference type="EMBL" id="CAG5081468.1"/>
    </source>
</evidence>